<evidence type="ECO:0000313" key="7">
    <source>
        <dbReference type="Proteomes" id="UP001217631"/>
    </source>
</evidence>
<protein>
    <submittedName>
        <fullName evidence="6">Radical SAM protein</fullName>
    </submittedName>
</protein>
<dbReference type="GO" id="GO:0051536">
    <property type="term" value="F:iron-sulfur cluster binding"/>
    <property type="evidence" value="ECO:0007669"/>
    <property type="project" value="UniProtKB-KW"/>
</dbReference>
<dbReference type="InterPro" id="IPR013785">
    <property type="entry name" value="Aldolase_TIM"/>
</dbReference>
<keyword evidence="4" id="KW-0408">Iron</keyword>
<keyword evidence="3" id="KW-0479">Metal-binding</keyword>
<dbReference type="GO" id="GO:0046872">
    <property type="term" value="F:metal ion binding"/>
    <property type="evidence" value="ECO:0007669"/>
    <property type="project" value="UniProtKB-KW"/>
</dbReference>
<dbReference type="CDD" id="cd01335">
    <property type="entry name" value="Radical_SAM"/>
    <property type="match status" value="1"/>
</dbReference>
<comment type="cofactor">
    <cofactor evidence="1">
        <name>[4Fe-4S] cluster</name>
        <dbReference type="ChEBI" id="CHEBI:49883"/>
    </cofactor>
</comment>
<evidence type="ECO:0000256" key="1">
    <source>
        <dbReference type="ARBA" id="ARBA00001966"/>
    </source>
</evidence>
<sequence>MNQANISITATRWCNRRCTHCYIDPAELGNPYQMDESVFRSVFDSVAELVALDTGLEEVEWELIGGEITKLPVEYWERNLPYALNRCREFNAGFKTPGSINVLTNLIFANDKHRGEYVDLFNKYGDWPEMAIYTSWEPDTNRFGKNLKLMAPWAETVRSINARQKILDVILTKTTVAMGPDYLLETFLPLGITDFSIKMISPYGSGRTFWQPNMVSFKEMSDYLCRLFDIAPPGITFTPADEMSGAVFRGTSYQCIGNFRYDLAVEPDGLTTFNANQTTDEAALGDRKIYVGDKDWAYRVLADNTQELDNKLSRYHSYCFQCEYHSACAGGWYHYRIAEPADVRAWDSDDCPGYKQLWTKVKDRHGSFDPAQARHNAEMNSLVLVVQTPSRPTTHFVEPVVSGPAFSEWLKETQGGSVDVLARCVYQKPIIQRIWAYQAVGTSTTIADDDVFALSTAEQRVLIEHLVYQDLPSATVSAHAVWTWVDSNPGDPLADLLARAEGDLLSRGLSNSDILVAGHNTELVRWVLSHSRRTAGEDGDSTSHPVVGQLSRHLYLEDRARARIERRRVSH</sequence>
<evidence type="ECO:0000256" key="3">
    <source>
        <dbReference type="ARBA" id="ARBA00022723"/>
    </source>
</evidence>
<dbReference type="Gene3D" id="3.20.20.70">
    <property type="entry name" value="Aldolase class I"/>
    <property type="match status" value="1"/>
</dbReference>
<accession>A0AAJ5S7X3</accession>
<dbReference type="RefSeq" id="WP_224372679.1">
    <property type="nucleotide sequence ID" value="NZ_CP118678.1"/>
</dbReference>
<gene>
    <name evidence="6" type="ORF">PWA60_26945</name>
</gene>
<dbReference type="GO" id="GO:0003824">
    <property type="term" value="F:catalytic activity"/>
    <property type="evidence" value="ECO:0007669"/>
    <property type="project" value="InterPro"/>
</dbReference>
<dbReference type="AlphaFoldDB" id="A0AAJ5S7X3"/>
<dbReference type="SFLD" id="SFLDS00029">
    <property type="entry name" value="Radical_SAM"/>
    <property type="match status" value="1"/>
</dbReference>
<keyword evidence="2" id="KW-0949">S-adenosyl-L-methionine</keyword>
<evidence type="ECO:0000313" key="6">
    <source>
        <dbReference type="EMBL" id="WEA23640.1"/>
    </source>
</evidence>
<dbReference type="SUPFAM" id="SSF102114">
    <property type="entry name" value="Radical SAM enzymes"/>
    <property type="match status" value="1"/>
</dbReference>
<evidence type="ECO:0000256" key="2">
    <source>
        <dbReference type="ARBA" id="ARBA00022691"/>
    </source>
</evidence>
<dbReference type="EMBL" id="CP118678">
    <property type="protein sequence ID" value="WEA23640.1"/>
    <property type="molecule type" value="Genomic_DNA"/>
</dbReference>
<dbReference type="Proteomes" id="UP001217631">
    <property type="component" value="Plasmid pHNGDW697-1"/>
</dbReference>
<keyword evidence="5" id="KW-0411">Iron-sulfur</keyword>
<evidence type="ECO:0000256" key="4">
    <source>
        <dbReference type="ARBA" id="ARBA00023004"/>
    </source>
</evidence>
<reference evidence="6" key="1">
    <citation type="submission" date="2023-02" db="EMBL/GenBank/DDBJ databases">
        <title>tmexCD-toprJ-like cluster.</title>
        <authorList>
            <person name="Gao X."/>
            <person name="Wang C."/>
            <person name="Liu J."/>
        </authorList>
    </citation>
    <scope>NUCLEOTIDE SEQUENCE</scope>
    <source>
        <strain evidence="6">GDW21C697WI</strain>
        <plasmid evidence="6">pHNGDW697-1</plasmid>
    </source>
</reference>
<geneLocation type="plasmid" evidence="6 7">
    <name>pHNGDW697-1</name>
</geneLocation>
<organism evidence="6 7">
    <name type="scientific">Pseudomonas juntendi</name>
    <dbReference type="NCBI Taxonomy" id="2666183"/>
    <lineage>
        <taxon>Bacteria</taxon>
        <taxon>Pseudomonadati</taxon>
        <taxon>Pseudomonadota</taxon>
        <taxon>Gammaproteobacteria</taxon>
        <taxon>Pseudomonadales</taxon>
        <taxon>Pseudomonadaceae</taxon>
        <taxon>Pseudomonas</taxon>
    </lineage>
</organism>
<name>A0AAJ5S7X3_9PSED</name>
<keyword evidence="6" id="KW-0614">Plasmid</keyword>
<proteinExistence type="predicted"/>
<evidence type="ECO:0000256" key="5">
    <source>
        <dbReference type="ARBA" id="ARBA00023014"/>
    </source>
</evidence>
<dbReference type="InterPro" id="IPR058240">
    <property type="entry name" value="rSAM_sf"/>
</dbReference>
<dbReference type="InterPro" id="IPR007197">
    <property type="entry name" value="rSAM"/>
</dbReference>